<dbReference type="STRING" id="314344.AL013_02040"/>
<reference evidence="4 5" key="1">
    <citation type="submission" date="2006-09" db="EMBL/GenBank/DDBJ databases">
        <authorList>
            <person name="Emerson D."/>
            <person name="Ferriera S."/>
            <person name="Johnson J."/>
            <person name="Kravitz S."/>
            <person name="Halpern A."/>
            <person name="Remington K."/>
            <person name="Beeson K."/>
            <person name="Tran B."/>
            <person name="Rogers Y.-H."/>
            <person name="Friedman R."/>
            <person name="Venter J.C."/>
        </authorList>
    </citation>
    <scope>NUCLEOTIDE SEQUENCE [LARGE SCALE GENOMIC DNA]</scope>
    <source>
        <strain evidence="4 5">PV-1</strain>
    </source>
</reference>
<feature type="domain" description="FimV N-terminal" evidence="3">
    <location>
        <begin position="39"/>
        <end position="146"/>
    </location>
</feature>
<feature type="compositionally biased region" description="Low complexity" evidence="1">
    <location>
        <begin position="284"/>
        <end position="294"/>
    </location>
</feature>
<evidence type="ECO:0000256" key="2">
    <source>
        <dbReference type="SAM" id="Phobius"/>
    </source>
</evidence>
<comment type="caution">
    <text evidence="4">The sequence shown here is derived from an EMBL/GenBank/DDBJ whole genome shotgun (WGS) entry which is preliminary data.</text>
</comment>
<sequence length="590" mass="63775">MAEVTKVCPMHGGVIRRACAGFLMLAFAFCLSPGSAAALGFGKLMLNSHLNEPLNAEVPLLLGASEKVGQVRVELASENEYRQMGLNWQPDLERIRVTKPEQQANGAVIHLYSATAIHTPILSIVLKATRAGRGTYFKQYRLLLDSVEAAAMTRREQQPAVLPLHPQAEAAALLPTSVVADDFWSRRLRYGPIRSGESLGRIAQRLRKDKRFNNRQVMLALYDKNRQAFTDGNINQLKEGAWLDVPAASVVSSYGNDAAMQRFSTLLRQPVKLVEGEKQPLSAPAPGEVPAAEPKQPPEALQYSGKISLNRGADKQGAASAPADAANDQLTSIHSELMAGKLQMSELGKSVAGLNSSVELIRQDMQKLKHDVTAIRNRPQAVVPVEPTMSWQVAFYVLLAGVAGLLLGAMIMRRRLFGRAVPAEQPVAPAVSEKQPVTPAAVAKEQPVASAAAGQPIAPTAAEEPPVAPPVAAEKQDVATLPAEKSAVDDELIQLLNKVEERIGRCDYEEAGRLLEAVSNRSPDSLRAAALRAQVYHETGRTEERDALIDQISASSDKDGWQHFSQLLPSHVWNACFGDGVEHGSIQGKS</sequence>
<evidence type="ECO:0000256" key="1">
    <source>
        <dbReference type="SAM" id="MobiDB-lite"/>
    </source>
</evidence>
<protein>
    <recommendedName>
        <fullName evidence="3">FimV N-terminal domain-containing protein</fullName>
    </recommendedName>
</protein>
<dbReference type="InterPro" id="IPR020012">
    <property type="entry name" value="LysM_FimV"/>
</dbReference>
<name>Q0F0L2_9PROT</name>
<feature type="region of interest" description="Disordered" evidence="1">
    <location>
        <begin position="278"/>
        <end position="299"/>
    </location>
</feature>
<evidence type="ECO:0000259" key="3">
    <source>
        <dbReference type="Pfam" id="PF25800"/>
    </source>
</evidence>
<dbReference type="NCBIfam" id="TIGR03505">
    <property type="entry name" value="FimV_core"/>
    <property type="match status" value="1"/>
</dbReference>
<dbReference type="EMBL" id="AATS01000004">
    <property type="protein sequence ID" value="EAU55016.1"/>
    <property type="molecule type" value="Genomic_DNA"/>
</dbReference>
<keyword evidence="5" id="KW-1185">Reference proteome</keyword>
<dbReference type="eggNOG" id="COG3170">
    <property type="taxonomic scope" value="Bacteria"/>
</dbReference>
<dbReference type="Proteomes" id="UP000005297">
    <property type="component" value="Unassembled WGS sequence"/>
</dbReference>
<dbReference type="InterPro" id="IPR011990">
    <property type="entry name" value="TPR-like_helical_dom_sf"/>
</dbReference>
<dbReference type="InParanoid" id="Q0F0L2"/>
<dbReference type="HOGENOM" id="CLU_462163_0_0_0"/>
<evidence type="ECO:0000313" key="5">
    <source>
        <dbReference type="Proteomes" id="UP000005297"/>
    </source>
</evidence>
<dbReference type="AlphaFoldDB" id="Q0F0L2"/>
<accession>Q0F0L2</accession>
<organism evidence="4 5">
    <name type="scientific">Mariprofundus ferrooxydans PV-1</name>
    <dbReference type="NCBI Taxonomy" id="314345"/>
    <lineage>
        <taxon>Bacteria</taxon>
        <taxon>Pseudomonadati</taxon>
        <taxon>Pseudomonadota</taxon>
        <taxon>Candidatius Mariprofundia</taxon>
        <taxon>Mariprofundales</taxon>
        <taxon>Mariprofundaceae</taxon>
        <taxon>Mariprofundus</taxon>
    </lineage>
</organism>
<dbReference type="Pfam" id="PF25800">
    <property type="entry name" value="FimV_N"/>
    <property type="match status" value="1"/>
</dbReference>
<dbReference type="InterPro" id="IPR057840">
    <property type="entry name" value="FimV_N"/>
</dbReference>
<feature type="transmembrane region" description="Helical" evidence="2">
    <location>
        <begin position="393"/>
        <end position="412"/>
    </location>
</feature>
<proteinExistence type="predicted"/>
<keyword evidence="2" id="KW-0472">Membrane</keyword>
<dbReference type="RefSeq" id="WP_009851637.1">
    <property type="nucleotide sequence ID" value="NZ_DS022295.1"/>
</dbReference>
<gene>
    <name evidence="4" type="ORF">SPV1_06724</name>
</gene>
<keyword evidence="2" id="KW-1133">Transmembrane helix</keyword>
<keyword evidence="2" id="KW-0812">Transmembrane</keyword>
<evidence type="ECO:0000313" key="4">
    <source>
        <dbReference type="EMBL" id="EAU55016.1"/>
    </source>
</evidence>
<dbReference type="Gene3D" id="1.25.40.10">
    <property type="entry name" value="Tetratricopeptide repeat domain"/>
    <property type="match status" value="1"/>
</dbReference>